<organism evidence="1">
    <name type="scientific">uncultured Caudovirales phage</name>
    <dbReference type="NCBI Taxonomy" id="2100421"/>
    <lineage>
        <taxon>Viruses</taxon>
        <taxon>Duplodnaviria</taxon>
        <taxon>Heunggongvirae</taxon>
        <taxon>Uroviricota</taxon>
        <taxon>Caudoviricetes</taxon>
        <taxon>Peduoviridae</taxon>
        <taxon>Maltschvirus</taxon>
        <taxon>Maltschvirus maltsch</taxon>
    </lineage>
</organism>
<name>A0A6J5TB76_9CAUD</name>
<dbReference type="EMBL" id="LR797815">
    <property type="protein sequence ID" value="CAB4240746.1"/>
    <property type="molecule type" value="Genomic_DNA"/>
</dbReference>
<gene>
    <name evidence="1" type="ORF">UFOVP23_7</name>
</gene>
<evidence type="ECO:0000313" key="1">
    <source>
        <dbReference type="EMBL" id="CAB4240746.1"/>
    </source>
</evidence>
<reference evidence="1" key="1">
    <citation type="submission" date="2020-05" db="EMBL/GenBank/DDBJ databases">
        <authorList>
            <person name="Chiriac C."/>
            <person name="Salcher M."/>
            <person name="Ghai R."/>
            <person name="Kavagutti S V."/>
        </authorList>
    </citation>
    <scope>NUCLEOTIDE SEQUENCE</scope>
</reference>
<proteinExistence type="predicted"/>
<accession>A0A6J5TB76</accession>
<protein>
    <submittedName>
        <fullName evidence="1">Uncharacterized protein</fullName>
    </submittedName>
</protein>
<sequence length="84" mass="9893">MIGWVRSKLRPYYLDYGSVEKMKISQLIKLLESMQAKHGDLPVKYYNDGRSNYEANLTASHIDYLYEEDDNGEIVEDERRIFIG</sequence>